<reference evidence="8" key="1">
    <citation type="journal article" date="2017" name="Genome Announc.">
        <title>Genome sequences of Cyberlindnera fabianii 65, Pichia kudriavzevii 129, and Saccharomyces cerevisiae 131 isolated from fermented masau fruits in Zimbabwe.</title>
        <authorList>
            <person name="van Rijswijck I.M.H."/>
            <person name="Derks M.F.L."/>
            <person name="Abee T."/>
            <person name="de Ridder D."/>
            <person name="Smid E.J."/>
        </authorList>
    </citation>
    <scope>NUCLEOTIDE SEQUENCE [LARGE SCALE GENOMIC DNA]</scope>
    <source>
        <strain evidence="8">65</strain>
    </source>
</reference>
<evidence type="ECO:0000256" key="2">
    <source>
        <dbReference type="ARBA" id="ARBA00022691"/>
    </source>
</evidence>
<dbReference type="GO" id="GO:0002926">
    <property type="term" value="P:tRNA wobble base 5-methoxycarbonylmethyl-2-thiouridinylation"/>
    <property type="evidence" value="ECO:0007669"/>
    <property type="project" value="TreeGrafter"/>
</dbReference>
<dbReference type="InterPro" id="IPR016181">
    <property type="entry name" value="Acyl_CoA_acyltransferase"/>
</dbReference>
<dbReference type="SUPFAM" id="SSF55729">
    <property type="entry name" value="Acyl-CoA N-acyltransferases (Nat)"/>
    <property type="match status" value="1"/>
</dbReference>
<dbReference type="PANTHER" id="PTHR11135:SF0">
    <property type="entry name" value="ELONGATOR COMPLEX PROTEIN 3"/>
    <property type="match status" value="1"/>
</dbReference>
<dbReference type="InterPro" id="IPR000182">
    <property type="entry name" value="GNAT_dom"/>
</dbReference>
<dbReference type="GO" id="GO:0051539">
    <property type="term" value="F:4 iron, 4 sulfur cluster binding"/>
    <property type="evidence" value="ECO:0007669"/>
    <property type="project" value="UniProtKB-KW"/>
</dbReference>
<dbReference type="GO" id="GO:0016747">
    <property type="term" value="F:acyltransferase activity, transferring groups other than amino-acyl groups"/>
    <property type="evidence" value="ECO:0007669"/>
    <property type="project" value="InterPro"/>
</dbReference>
<keyword evidence="2" id="KW-0949">S-adenosyl-L-methionine</keyword>
<proteinExistence type="predicted"/>
<dbReference type="GO" id="GO:0046872">
    <property type="term" value="F:metal ion binding"/>
    <property type="evidence" value="ECO:0007669"/>
    <property type="project" value="UniProtKB-KW"/>
</dbReference>
<evidence type="ECO:0000256" key="4">
    <source>
        <dbReference type="ARBA" id="ARBA00023004"/>
    </source>
</evidence>
<dbReference type="GO" id="GO:0005634">
    <property type="term" value="C:nucleus"/>
    <property type="evidence" value="ECO:0007669"/>
    <property type="project" value="TreeGrafter"/>
</dbReference>
<dbReference type="EMBL" id="MPUK01000001">
    <property type="protein sequence ID" value="ONH70200.1"/>
    <property type="molecule type" value="Genomic_DNA"/>
</dbReference>
<dbReference type="GO" id="GO:0005737">
    <property type="term" value="C:cytoplasm"/>
    <property type="evidence" value="ECO:0007669"/>
    <property type="project" value="TreeGrafter"/>
</dbReference>
<dbReference type="PANTHER" id="PTHR11135">
    <property type="entry name" value="HISTONE ACETYLTRANSFERASE-RELATED"/>
    <property type="match status" value="1"/>
</dbReference>
<dbReference type="AlphaFoldDB" id="A0A1V2LED9"/>
<gene>
    <name evidence="7" type="ORF">BON22_0029</name>
</gene>
<keyword evidence="1" id="KW-0004">4Fe-4S</keyword>
<comment type="caution">
    <text evidence="7">The sequence shown here is derived from an EMBL/GenBank/DDBJ whole genome shotgun (WGS) entry which is preliminary data.</text>
</comment>
<name>A0A1V2LED9_CYBFA</name>
<keyword evidence="8" id="KW-1185">Reference proteome</keyword>
<evidence type="ECO:0000313" key="8">
    <source>
        <dbReference type="Proteomes" id="UP000189513"/>
    </source>
</evidence>
<dbReference type="Gene3D" id="3.40.630.30">
    <property type="match status" value="1"/>
</dbReference>
<dbReference type="Pfam" id="PF13673">
    <property type="entry name" value="Acetyltransf_10"/>
    <property type="match status" value="1"/>
</dbReference>
<keyword evidence="4" id="KW-0408">Iron</keyword>
<evidence type="ECO:0000313" key="7">
    <source>
        <dbReference type="EMBL" id="ONH70200.1"/>
    </source>
</evidence>
<evidence type="ECO:0000256" key="3">
    <source>
        <dbReference type="ARBA" id="ARBA00022723"/>
    </source>
</evidence>
<keyword evidence="3" id="KW-0479">Metal-binding</keyword>
<evidence type="ECO:0000256" key="5">
    <source>
        <dbReference type="ARBA" id="ARBA00023014"/>
    </source>
</evidence>
<dbReference type="PROSITE" id="PS51186">
    <property type="entry name" value="GNAT"/>
    <property type="match status" value="1"/>
</dbReference>
<evidence type="ECO:0000259" key="6">
    <source>
        <dbReference type="PROSITE" id="PS51186"/>
    </source>
</evidence>
<dbReference type="GO" id="GO:0033588">
    <property type="term" value="C:elongator holoenzyme complex"/>
    <property type="evidence" value="ECO:0007669"/>
    <property type="project" value="TreeGrafter"/>
</dbReference>
<dbReference type="InterPro" id="IPR039661">
    <property type="entry name" value="ELP3"/>
</dbReference>
<keyword evidence="5" id="KW-0411">Iron-sulfur</keyword>
<evidence type="ECO:0000256" key="1">
    <source>
        <dbReference type="ARBA" id="ARBA00022485"/>
    </source>
</evidence>
<protein>
    <submittedName>
        <fullName evidence="7">Elongator complex protein 3</fullName>
    </submittedName>
</protein>
<accession>A0A1V2LED9</accession>
<dbReference type="STRING" id="36022.A0A1V2LED9"/>
<sequence length="116" mass="13046">MAVGVVKSKPKLAPEKERFLQCCADITLELIDSLKTSKEINLNELHVYGSVVPLHSRDPRKFQHQGFGTLLMEEAERIAREEHGSKKISVISGVGVRNYYARLGYELDGPFMSKTL</sequence>
<organism evidence="7 8">
    <name type="scientific">Cyberlindnera fabianii</name>
    <name type="common">Yeast</name>
    <name type="synonym">Hansenula fabianii</name>
    <dbReference type="NCBI Taxonomy" id="36022"/>
    <lineage>
        <taxon>Eukaryota</taxon>
        <taxon>Fungi</taxon>
        <taxon>Dikarya</taxon>
        <taxon>Ascomycota</taxon>
        <taxon>Saccharomycotina</taxon>
        <taxon>Saccharomycetes</taxon>
        <taxon>Phaffomycetales</taxon>
        <taxon>Phaffomycetaceae</taxon>
        <taxon>Cyberlindnera</taxon>
    </lineage>
</organism>
<dbReference type="VEuPathDB" id="FungiDB:BON22_0029"/>
<dbReference type="Proteomes" id="UP000189513">
    <property type="component" value="Unassembled WGS sequence"/>
</dbReference>
<feature type="domain" description="N-acetyltransferase" evidence="6">
    <location>
        <begin position="60"/>
        <end position="116"/>
    </location>
</feature>